<dbReference type="AlphaFoldDB" id="A0A1M5DW54"/>
<evidence type="ECO:0000313" key="2">
    <source>
        <dbReference type="Proteomes" id="UP000184480"/>
    </source>
</evidence>
<gene>
    <name evidence="1" type="ORF">SAMN05444362_10972</name>
</gene>
<dbReference type="OrthoDB" id="9965987at2"/>
<name>A0A1M5DW54_9BACT</name>
<reference evidence="2" key="1">
    <citation type="submission" date="2016-11" db="EMBL/GenBank/DDBJ databases">
        <authorList>
            <person name="Varghese N."/>
            <person name="Submissions S."/>
        </authorList>
    </citation>
    <scope>NUCLEOTIDE SEQUENCE [LARGE SCALE GENOMIC DNA]</scope>
    <source>
        <strain evidence="2">DSM 27370</strain>
    </source>
</reference>
<dbReference type="STRING" id="1346286.SAMN05444362_10972"/>
<keyword evidence="2" id="KW-1185">Reference proteome</keyword>
<evidence type="ECO:0008006" key="3">
    <source>
        <dbReference type="Google" id="ProtNLM"/>
    </source>
</evidence>
<dbReference type="EMBL" id="FQUC01000009">
    <property type="protein sequence ID" value="SHF71160.1"/>
    <property type="molecule type" value="Genomic_DNA"/>
</dbReference>
<protein>
    <recommendedName>
        <fullName evidence="3">Lipoprotein</fullName>
    </recommendedName>
</protein>
<dbReference type="RefSeq" id="WP_062179847.1">
    <property type="nucleotide sequence ID" value="NZ_BBXL01000008.1"/>
</dbReference>
<proteinExistence type="predicted"/>
<evidence type="ECO:0000313" key="1">
    <source>
        <dbReference type="EMBL" id="SHF71160.1"/>
    </source>
</evidence>
<organism evidence="1 2">
    <name type="scientific">Dysgonomonas macrotermitis</name>
    <dbReference type="NCBI Taxonomy" id="1346286"/>
    <lineage>
        <taxon>Bacteria</taxon>
        <taxon>Pseudomonadati</taxon>
        <taxon>Bacteroidota</taxon>
        <taxon>Bacteroidia</taxon>
        <taxon>Bacteroidales</taxon>
        <taxon>Dysgonomonadaceae</taxon>
        <taxon>Dysgonomonas</taxon>
    </lineage>
</organism>
<sequence>MIKTTLKYIDLFRSLFFLVLLAFILAGCQNTKDQVKEIDSELTTLYDKGCNFDTDSINFIKQFERDLREPVTFHYNLDSLSTRISIKSYDDIKLYTMTVEKCIMLGEGVWTGNDEELMYIQFQGEDKNVYLRKLENWGEIVEIHKIMVLKEYYYVIVSFFMNEETNERGGGVIRVLKKVDNKLLRTNTLFPFDNMFEDGRNLRMDNFHFDTETNTVSYDEYGYTPGVDDTLRVIGRDKWELKYYR</sequence>
<dbReference type="PROSITE" id="PS51257">
    <property type="entry name" value="PROKAR_LIPOPROTEIN"/>
    <property type="match status" value="1"/>
</dbReference>
<accession>A0A1M5DW54</accession>
<dbReference type="Proteomes" id="UP000184480">
    <property type="component" value="Unassembled WGS sequence"/>
</dbReference>